<comment type="similarity">
    <text evidence="2 10">Belongs to the TRAFAC class TrmE-Era-EngA-EngB-Septin-like GTPase superfamily. EngB GTPase family.</text>
</comment>
<evidence type="ECO:0000256" key="2">
    <source>
        <dbReference type="ARBA" id="ARBA00009638"/>
    </source>
</evidence>
<dbReference type="InterPro" id="IPR006073">
    <property type="entry name" value="GTP-bd"/>
</dbReference>
<evidence type="ECO:0000256" key="6">
    <source>
        <dbReference type="ARBA" id="ARBA00022842"/>
    </source>
</evidence>
<evidence type="ECO:0000256" key="4">
    <source>
        <dbReference type="ARBA" id="ARBA00022723"/>
    </source>
</evidence>
<dbReference type="AlphaFoldDB" id="A0A0L6U1E0"/>
<evidence type="ECO:0000256" key="3">
    <source>
        <dbReference type="ARBA" id="ARBA00022618"/>
    </source>
</evidence>
<comment type="function">
    <text evidence="10">Necessary for normal cell division and for the maintenance of normal septation.</text>
</comment>
<proteinExistence type="inferred from homology"/>
<feature type="domain" description="EngB-type G" evidence="11">
    <location>
        <begin position="22"/>
        <end position="194"/>
    </location>
</feature>
<evidence type="ECO:0000256" key="7">
    <source>
        <dbReference type="ARBA" id="ARBA00023134"/>
    </source>
</evidence>
<dbReference type="NCBIfam" id="TIGR03598">
    <property type="entry name" value="GTPase_YsxC"/>
    <property type="match status" value="1"/>
</dbReference>
<keyword evidence="13" id="KW-1185">Reference proteome</keyword>
<comment type="cofactor">
    <cofactor evidence="1">
        <name>Mg(2+)</name>
        <dbReference type="ChEBI" id="CHEBI:18420"/>
    </cofactor>
</comment>
<keyword evidence="4" id="KW-0479">Metal-binding</keyword>
<organism evidence="12 13">
    <name type="scientific">Acetobacterium bakii</name>
    <dbReference type="NCBI Taxonomy" id="52689"/>
    <lineage>
        <taxon>Bacteria</taxon>
        <taxon>Bacillati</taxon>
        <taxon>Bacillota</taxon>
        <taxon>Clostridia</taxon>
        <taxon>Eubacteriales</taxon>
        <taxon>Eubacteriaceae</taxon>
        <taxon>Acetobacterium</taxon>
    </lineage>
</organism>
<evidence type="ECO:0000256" key="10">
    <source>
        <dbReference type="HAMAP-Rule" id="MF_00321"/>
    </source>
</evidence>
<dbReference type="InterPro" id="IPR030393">
    <property type="entry name" value="G_ENGB_dom"/>
</dbReference>
<dbReference type="GO" id="GO:0005829">
    <property type="term" value="C:cytosol"/>
    <property type="evidence" value="ECO:0007669"/>
    <property type="project" value="TreeGrafter"/>
</dbReference>
<dbReference type="EMBL" id="LGYO01000019">
    <property type="protein sequence ID" value="KNZ42162.1"/>
    <property type="molecule type" value="Genomic_DNA"/>
</dbReference>
<dbReference type="PANTHER" id="PTHR11649">
    <property type="entry name" value="MSS1/TRME-RELATED GTP-BINDING PROTEIN"/>
    <property type="match status" value="1"/>
</dbReference>
<dbReference type="OrthoDB" id="9804921at2"/>
<evidence type="ECO:0000256" key="1">
    <source>
        <dbReference type="ARBA" id="ARBA00001946"/>
    </source>
</evidence>
<dbReference type="SUPFAM" id="SSF52540">
    <property type="entry name" value="P-loop containing nucleoside triphosphate hydrolases"/>
    <property type="match status" value="1"/>
</dbReference>
<keyword evidence="3 10" id="KW-0132">Cell division</keyword>
<gene>
    <name evidence="10" type="primary">engB</name>
    <name evidence="12" type="ORF">AKG39_08330</name>
</gene>
<keyword evidence="5 10" id="KW-0547">Nucleotide-binding</keyword>
<dbReference type="InterPro" id="IPR019987">
    <property type="entry name" value="GTP-bd_ribosome_bio_YsxC"/>
</dbReference>
<dbReference type="GO" id="GO:0005525">
    <property type="term" value="F:GTP binding"/>
    <property type="evidence" value="ECO:0007669"/>
    <property type="project" value="UniProtKB-UniRule"/>
</dbReference>
<dbReference type="PATRIC" id="fig|52689.4.peg.797"/>
<evidence type="ECO:0000313" key="13">
    <source>
        <dbReference type="Proteomes" id="UP000036873"/>
    </source>
</evidence>
<evidence type="ECO:0000259" key="11">
    <source>
        <dbReference type="PROSITE" id="PS51706"/>
    </source>
</evidence>
<dbReference type="HAMAP" id="MF_00321">
    <property type="entry name" value="GTPase_EngB"/>
    <property type="match status" value="1"/>
</dbReference>
<evidence type="ECO:0000256" key="8">
    <source>
        <dbReference type="ARBA" id="ARBA00023210"/>
    </source>
</evidence>
<dbReference type="GO" id="GO:0046872">
    <property type="term" value="F:metal ion binding"/>
    <property type="evidence" value="ECO:0007669"/>
    <property type="project" value="UniProtKB-KW"/>
</dbReference>
<keyword evidence="6" id="KW-0460">Magnesium</keyword>
<keyword evidence="7 10" id="KW-0342">GTP-binding</keyword>
<dbReference type="Proteomes" id="UP000036873">
    <property type="component" value="Unassembled WGS sequence"/>
</dbReference>
<dbReference type="GO" id="GO:0000917">
    <property type="term" value="P:division septum assembly"/>
    <property type="evidence" value="ECO:0007669"/>
    <property type="project" value="UniProtKB-KW"/>
</dbReference>
<evidence type="ECO:0000313" key="12">
    <source>
        <dbReference type="EMBL" id="KNZ42162.1"/>
    </source>
</evidence>
<keyword evidence="8 10" id="KW-0717">Septation</keyword>
<dbReference type="Pfam" id="PF01926">
    <property type="entry name" value="MMR_HSR1"/>
    <property type="match status" value="1"/>
</dbReference>
<dbReference type="InterPro" id="IPR027417">
    <property type="entry name" value="P-loop_NTPase"/>
</dbReference>
<evidence type="ECO:0000256" key="5">
    <source>
        <dbReference type="ARBA" id="ARBA00022741"/>
    </source>
</evidence>
<dbReference type="STRING" id="52689.AKG39_08330"/>
<dbReference type="Gene3D" id="3.40.50.300">
    <property type="entry name" value="P-loop containing nucleotide triphosphate hydrolases"/>
    <property type="match status" value="1"/>
</dbReference>
<keyword evidence="9 10" id="KW-0131">Cell cycle</keyword>
<dbReference type="PROSITE" id="PS51706">
    <property type="entry name" value="G_ENGB"/>
    <property type="match status" value="1"/>
</dbReference>
<dbReference type="CDD" id="cd01876">
    <property type="entry name" value="YihA_EngB"/>
    <property type="match status" value="1"/>
</dbReference>
<dbReference type="PANTHER" id="PTHR11649:SF13">
    <property type="entry name" value="ENGB-TYPE G DOMAIN-CONTAINING PROTEIN"/>
    <property type="match status" value="1"/>
</dbReference>
<dbReference type="RefSeq" id="WP_050739921.1">
    <property type="nucleotide sequence ID" value="NZ_LGYO01000019.1"/>
</dbReference>
<protein>
    <recommendedName>
        <fullName evidence="10">Probable GTP-binding protein EngB</fullName>
    </recommendedName>
</protein>
<evidence type="ECO:0000256" key="9">
    <source>
        <dbReference type="ARBA" id="ARBA00023306"/>
    </source>
</evidence>
<name>A0A0L6U1E0_9FIRM</name>
<reference evidence="13" key="1">
    <citation type="submission" date="2015-07" db="EMBL/GenBank/DDBJ databases">
        <title>Draft genome sequence of Acetobacterium bakii DSM 8293, a potential psychrophilic chemical producer through syngas fermentation.</title>
        <authorList>
            <person name="Song Y."/>
            <person name="Hwang S."/>
            <person name="Cho B.-K."/>
        </authorList>
    </citation>
    <scope>NUCLEOTIDE SEQUENCE [LARGE SCALE GENOMIC DNA]</scope>
    <source>
        <strain evidence="13">DSM 8239</strain>
    </source>
</reference>
<sequence>MKVTKAEIVISAVAEHQYPVDNLPEIVLLGRSNVGKSSFVNTLIERRGLARTSSQPGKTQTMNFYRINDLFHFVDMPGYGYAKVSKTEREKWGKMIEKYLRQRENVALIFQLMDARHEPSEDDRLMHEWLSYYGLTPVIIGTKADKISRTNQKKSINQMAKKLDLRDTREIIFFSTETKAGKEEAWNRIESVLE</sequence>
<accession>A0A0L6U1E0</accession>
<comment type="caution">
    <text evidence="12">The sequence shown here is derived from an EMBL/GenBank/DDBJ whole genome shotgun (WGS) entry which is preliminary data.</text>
</comment>
<dbReference type="FunFam" id="3.40.50.300:FF:000098">
    <property type="entry name" value="Probable GTP-binding protein EngB"/>
    <property type="match status" value="1"/>
</dbReference>